<feature type="transmembrane region" description="Helical" evidence="11">
    <location>
        <begin position="691"/>
        <end position="716"/>
    </location>
</feature>
<evidence type="ECO:0000256" key="5">
    <source>
        <dbReference type="ARBA" id="ARBA00022741"/>
    </source>
</evidence>
<feature type="transmembrane region" description="Helical" evidence="11">
    <location>
        <begin position="793"/>
        <end position="813"/>
    </location>
</feature>
<evidence type="ECO:0000256" key="7">
    <source>
        <dbReference type="ARBA" id="ARBA00022842"/>
    </source>
</evidence>
<dbReference type="InterPro" id="IPR006068">
    <property type="entry name" value="ATPase_P-typ_cation-transptr_C"/>
</dbReference>
<feature type="domain" description="Cation-transporting P-type ATPase N-terminal" evidence="12">
    <location>
        <begin position="14"/>
        <end position="88"/>
    </location>
</feature>
<proteinExistence type="inferred from homology"/>
<protein>
    <submittedName>
        <fullName evidence="13">ATPase</fullName>
    </submittedName>
</protein>
<accession>A0AAN5AJ56</accession>
<sequence length="892" mass="97833">MEESILSTKHSRKHCYQQEVEALMSQFSTDPYHGLKGHQVEAQQLRFGKNEIATKEGESKWKLFFKQFQQPLVYILIVAGIAVGFLEEWVEMGAIFGVVAINAIIGYVQELKALKAIASLSKSLMAQAQVLRAGVFQIVPAQELVPGDIIQLNAGDKVPADIRIISERALQVDESALTGESLPVEKQIAVIPDEVALGDRKNLSFLGSLVTHGTARGLVVATGNDTEMGKINTMIASAEVLETPLTQKINQFAYRLLWIILALALFAMALSLYRGHSLEEVILEGVALAVGAIPEGLPAVVTITLAIGVSRMARRKAIIRKLPAVETLGSTTVICSDKTGTLTQNQMTVQALYCEGKVYSVSGVGYAPVGEIFYKGQKINALQERSLTTLLHCGYLCNDAQLVQEKEWEINGDPTEGALIVVAQKAGLDAAKLMVDFPRLDAIPFESEHQYSATLHKGFTNNILYVKGSVERIMTFCDTLLESEKALILQQAEAFGKKGMRVLAFAGKAIKAQQSEVEESDARSGLEFFGLQAMIDPPRPEAIEAVDAVQKAGMKVKMITGDHKSTAQAIARQLGMNNAEKGMSGLELNDLEEKEIPSLAEEYSVFARVSPEQKLQLVKALQHKGHIAAMTGDGVNDAPALQQANIGVAMGKGGTEVARETSDMILTDDNFATIRAAVEEGRAVLDNLIKFIGWTLPTNISEGMVILMAALMGVALPILPLQILWINMSTAIFLGSTLAVERKEWNLMNRLPRAADAPILDREMVFRLLWVSAYIVIAVFAIYRFALEQGHSIAYGRTMAVNMIVFAELVYLLNCRSIHHSPFKIGFFSNHWLILGILVMIFLQMLFTYWPVMNQLFRSVPISGADWMRILAASGLLFGLVEVEKLMKRRLG</sequence>
<dbReference type="InterPro" id="IPR059000">
    <property type="entry name" value="ATPase_P-type_domA"/>
</dbReference>
<dbReference type="GO" id="GO:1902600">
    <property type="term" value="P:proton transmembrane transport"/>
    <property type="evidence" value="ECO:0007669"/>
    <property type="project" value="TreeGrafter"/>
</dbReference>
<feature type="transmembrane region" description="Helical" evidence="11">
    <location>
        <begin position="68"/>
        <end position="86"/>
    </location>
</feature>
<comment type="similarity">
    <text evidence="2">Belongs to the cation transport ATPase (P-type) (TC 3.A.3) family. Type IIA subfamily.</text>
</comment>
<dbReference type="InterPro" id="IPR004014">
    <property type="entry name" value="ATPase_P-typ_cation-transptr_N"/>
</dbReference>
<comment type="subcellular location">
    <subcellularLocation>
        <location evidence="1">Endomembrane system</location>
        <topology evidence="1">Multi-pass membrane protein</topology>
    </subcellularLocation>
</comment>
<evidence type="ECO:0000256" key="6">
    <source>
        <dbReference type="ARBA" id="ARBA00022840"/>
    </source>
</evidence>
<dbReference type="SUPFAM" id="SSF81660">
    <property type="entry name" value="Metal cation-transporting ATPase, ATP-binding domain N"/>
    <property type="match status" value="1"/>
</dbReference>
<dbReference type="Gene3D" id="3.40.50.1000">
    <property type="entry name" value="HAD superfamily/HAD-like"/>
    <property type="match status" value="1"/>
</dbReference>
<dbReference type="Gene3D" id="3.40.1110.10">
    <property type="entry name" value="Calcium-transporting ATPase, cytoplasmic domain N"/>
    <property type="match status" value="1"/>
</dbReference>
<dbReference type="EMBL" id="BQKE01000001">
    <property type="protein sequence ID" value="GJM60552.1"/>
    <property type="molecule type" value="Genomic_DNA"/>
</dbReference>
<dbReference type="InterPro" id="IPR050510">
    <property type="entry name" value="Cation_transp_ATPase_P-type"/>
</dbReference>
<dbReference type="NCBIfam" id="TIGR01494">
    <property type="entry name" value="ATPase_P-type"/>
    <property type="match status" value="3"/>
</dbReference>
<dbReference type="Proteomes" id="UP001310022">
    <property type="component" value="Unassembled WGS sequence"/>
</dbReference>
<dbReference type="InterPro" id="IPR023214">
    <property type="entry name" value="HAD_sf"/>
</dbReference>
<evidence type="ECO:0000256" key="11">
    <source>
        <dbReference type="SAM" id="Phobius"/>
    </source>
</evidence>
<keyword evidence="7" id="KW-0460">Magnesium</keyword>
<evidence type="ECO:0000313" key="13">
    <source>
        <dbReference type="EMBL" id="GJM60552.1"/>
    </source>
</evidence>
<dbReference type="Pfam" id="PF00122">
    <property type="entry name" value="E1-E2_ATPase"/>
    <property type="match status" value="1"/>
</dbReference>
<dbReference type="SUPFAM" id="SSF56784">
    <property type="entry name" value="HAD-like"/>
    <property type="match status" value="1"/>
</dbReference>
<feature type="transmembrane region" description="Helical" evidence="11">
    <location>
        <begin position="722"/>
        <end position="740"/>
    </location>
</feature>
<dbReference type="PANTHER" id="PTHR43294">
    <property type="entry name" value="SODIUM/POTASSIUM-TRANSPORTING ATPASE SUBUNIT ALPHA"/>
    <property type="match status" value="1"/>
</dbReference>
<dbReference type="FunFam" id="3.40.50.1000:FF:000028">
    <property type="entry name" value="Calcium-transporting P-type ATPase, putative"/>
    <property type="match status" value="1"/>
</dbReference>
<feature type="transmembrane region" description="Helical" evidence="11">
    <location>
        <begin position="92"/>
        <end position="108"/>
    </location>
</feature>
<dbReference type="Pfam" id="PF00689">
    <property type="entry name" value="Cation_ATPase_C"/>
    <property type="match status" value="1"/>
</dbReference>
<dbReference type="RefSeq" id="WP_338236272.1">
    <property type="nucleotide sequence ID" value="NZ_BQKE01000001.1"/>
</dbReference>
<evidence type="ECO:0000256" key="10">
    <source>
        <dbReference type="ARBA" id="ARBA00023136"/>
    </source>
</evidence>
<keyword evidence="3" id="KW-0597">Phosphoprotein</keyword>
<dbReference type="GO" id="GO:0012505">
    <property type="term" value="C:endomembrane system"/>
    <property type="evidence" value="ECO:0007669"/>
    <property type="project" value="UniProtKB-SubCell"/>
</dbReference>
<organism evidence="13 14">
    <name type="scientific">Persicobacter diffluens</name>
    <dbReference type="NCBI Taxonomy" id="981"/>
    <lineage>
        <taxon>Bacteria</taxon>
        <taxon>Pseudomonadati</taxon>
        <taxon>Bacteroidota</taxon>
        <taxon>Cytophagia</taxon>
        <taxon>Cytophagales</taxon>
        <taxon>Persicobacteraceae</taxon>
        <taxon>Persicobacter</taxon>
    </lineage>
</organism>
<feature type="transmembrane region" description="Helical" evidence="11">
    <location>
        <begin position="867"/>
        <end position="883"/>
    </location>
</feature>
<dbReference type="Pfam" id="PF13246">
    <property type="entry name" value="Cation_ATPase"/>
    <property type="match status" value="1"/>
</dbReference>
<dbReference type="GO" id="GO:0016887">
    <property type="term" value="F:ATP hydrolysis activity"/>
    <property type="evidence" value="ECO:0007669"/>
    <property type="project" value="InterPro"/>
</dbReference>
<dbReference type="FunFam" id="3.40.50.1000:FF:000001">
    <property type="entry name" value="Phospholipid-transporting ATPase IC"/>
    <property type="match status" value="1"/>
</dbReference>
<dbReference type="InterPro" id="IPR018303">
    <property type="entry name" value="ATPase_P-typ_P_site"/>
</dbReference>
<dbReference type="SUPFAM" id="SSF81665">
    <property type="entry name" value="Calcium ATPase, transmembrane domain M"/>
    <property type="match status" value="1"/>
</dbReference>
<dbReference type="SMART" id="SM00831">
    <property type="entry name" value="Cation_ATPase_N"/>
    <property type="match status" value="1"/>
</dbReference>
<evidence type="ECO:0000259" key="12">
    <source>
        <dbReference type="SMART" id="SM00831"/>
    </source>
</evidence>
<dbReference type="FunFam" id="2.70.150.10:FF:000160">
    <property type="entry name" value="Sarcoplasmic/endoplasmic reticulum calcium ATPase 1"/>
    <property type="match status" value="1"/>
</dbReference>
<dbReference type="InterPro" id="IPR036412">
    <property type="entry name" value="HAD-like_sf"/>
</dbReference>
<feature type="transmembrane region" description="Helical" evidence="11">
    <location>
        <begin position="252"/>
        <end position="273"/>
    </location>
</feature>
<keyword evidence="8" id="KW-1278">Translocase</keyword>
<dbReference type="InterPro" id="IPR001757">
    <property type="entry name" value="P_typ_ATPase"/>
</dbReference>
<dbReference type="GO" id="GO:0036376">
    <property type="term" value="P:sodium ion export across plasma membrane"/>
    <property type="evidence" value="ECO:0007669"/>
    <property type="project" value="TreeGrafter"/>
</dbReference>
<dbReference type="GO" id="GO:0005524">
    <property type="term" value="F:ATP binding"/>
    <property type="evidence" value="ECO:0007669"/>
    <property type="project" value="UniProtKB-KW"/>
</dbReference>
<dbReference type="SUPFAM" id="SSF81653">
    <property type="entry name" value="Calcium ATPase, transduction domain A"/>
    <property type="match status" value="1"/>
</dbReference>
<evidence type="ECO:0000313" key="14">
    <source>
        <dbReference type="Proteomes" id="UP001310022"/>
    </source>
</evidence>
<comment type="caution">
    <text evidence="13">The sequence shown here is derived from an EMBL/GenBank/DDBJ whole genome shotgun (WGS) entry which is preliminary data.</text>
</comment>
<dbReference type="AlphaFoldDB" id="A0AAN5AJ56"/>
<evidence type="ECO:0000256" key="9">
    <source>
        <dbReference type="ARBA" id="ARBA00022989"/>
    </source>
</evidence>
<name>A0AAN5AJ56_9BACT</name>
<keyword evidence="14" id="KW-1185">Reference proteome</keyword>
<dbReference type="GO" id="GO:0005391">
    <property type="term" value="F:P-type sodium:potassium-exchanging transporter activity"/>
    <property type="evidence" value="ECO:0007669"/>
    <property type="project" value="TreeGrafter"/>
</dbReference>
<keyword evidence="9 11" id="KW-1133">Transmembrane helix</keyword>
<evidence type="ECO:0000256" key="8">
    <source>
        <dbReference type="ARBA" id="ARBA00022967"/>
    </source>
</evidence>
<keyword evidence="4 11" id="KW-0812">Transmembrane</keyword>
<dbReference type="InterPro" id="IPR023298">
    <property type="entry name" value="ATPase_P-typ_TM_dom_sf"/>
</dbReference>
<evidence type="ECO:0000256" key="4">
    <source>
        <dbReference type="ARBA" id="ARBA00022692"/>
    </source>
</evidence>
<evidence type="ECO:0000256" key="3">
    <source>
        <dbReference type="ARBA" id="ARBA00022553"/>
    </source>
</evidence>
<dbReference type="PROSITE" id="PS00154">
    <property type="entry name" value="ATPASE_E1_E2"/>
    <property type="match status" value="1"/>
</dbReference>
<dbReference type="SFLD" id="SFLDF00027">
    <property type="entry name" value="p-type_atpase"/>
    <property type="match status" value="1"/>
</dbReference>
<dbReference type="SFLD" id="SFLDS00003">
    <property type="entry name" value="Haloacid_Dehalogenase"/>
    <property type="match status" value="1"/>
</dbReference>
<dbReference type="Pfam" id="PF00690">
    <property type="entry name" value="Cation_ATPase_N"/>
    <property type="match status" value="1"/>
</dbReference>
<keyword evidence="6" id="KW-0067">ATP-binding</keyword>
<dbReference type="GO" id="GO:0030007">
    <property type="term" value="P:intracellular potassium ion homeostasis"/>
    <property type="evidence" value="ECO:0007669"/>
    <property type="project" value="TreeGrafter"/>
</dbReference>
<dbReference type="PANTHER" id="PTHR43294:SF20">
    <property type="entry name" value="P-TYPE ATPASE"/>
    <property type="match status" value="1"/>
</dbReference>
<dbReference type="InterPro" id="IPR008250">
    <property type="entry name" value="ATPase_P-typ_transduc_dom_A_sf"/>
</dbReference>
<gene>
    <name evidence="13" type="ORF">PEDI_11040</name>
</gene>
<feature type="transmembrane region" description="Helical" evidence="11">
    <location>
        <begin position="285"/>
        <end position="310"/>
    </location>
</feature>
<dbReference type="PRINTS" id="PR00120">
    <property type="entry name" value="HATPASE"/>
</dbReference>
<feature type="transmembrane region" description="Helical" evidence="11">
    <location>
        <begin position="768"/>
        <end position="787"/>
    </location>
</feature>
<reference evidence="13 14" key="1">
    <citation type="submission" date="2021-12" db="EMBL/GenBank/DDBJ databases">
        <title>Genome sequencing of bacteria with rrn-lacking chromosome and rrn-plasmid.</title>
        <authorList>
            <person name="Anda M."/>
            <person name="Iwasaki W."/>
        </authorList>
    </citation>
    <scope>NUCLEOTIDE SEQUENCE [LARGE SCALE GENOMIC DNA]</scope>
    <source>
        <strain evidence="13 14">NBRC 15940</strain>
    </source>
</reference>
<dbReference type="GO" id="GO:0005886">
    <property type="term" value="C:plasma membrane"/>
    <property type="evidence" value="ECO:0007669"/>
    <property type="project" value="TreeGrafter"/>
</dbReference>
<dbReference type="GO" id="GO:1990573">
    <property type="term" value="P:potassium ion import across plasma membrane"/>
    <property type="evidence" value="ECO:0007669"/>
    <property type="project" value="TreeGrafter"/>
</dbReference>
<evidence type="ECO:0000256" key="2">
    <source>
        <dbReference type="ARBA" id="ARBA00005675"/>
    </source>
</evidence>
<dbReference type="PRINTS" id="PR00119">
    <property type="entry name" value="CATATPASE"/>
</dbReference>
<dbReference type="GO" id="GO:0006883">
    <property type="term" value="P:intracellular sodium ion homeostasis"/>
    <property type="evidence" value="ECO:0007669"/>
    <property type="project" value="TreeGrafter"/>
</dbReference>
<dbReference type="InterPro" id="IPR023299">
    <property type="entry name" value="ATPase_P-typ_cyto_dom_N"/>
</dbReference>
<dbReference type="Gene3D" id="1.20.1110.10">
    <property type="entry name" value="Calcium-transporting ATPase, transmembrane domain"/>
    <property type="match status" value="1"/>
</dbReference>
<feature type="transmembrane region" description="Helical" evidence="11">
    <location>
        <begin position="825"/>
        <end position="847"/>
    </location>
</feature>
<keyword evidence="5" id="KW-0547">Nucleotide-binding</keyword>
<dbReference type="SFLD" id="SFLDG00002">
    <property type="entry name" value="C1.7:_P-type_atpase_like"/>
    <property type="match status" value="1"/>
</dbReference>
<dbReference type="Gene3D" id="2.70.150.10">
    <property type="entry name" value="Calcium-transporting ATPase, cytoplasmic transduction domain A"/>
    <property type="match status" value="1"/>
</dbReference>
<dbReference type="InterPro" id="IPR044492">
    <property type="entry name" value="P_typ_ATPase_HD_dom"/>
</dbReference>
<keyword evidence="10 11" id="KW-0472">Membrane</keyword>
<evidence type="ECO:0000256" key="1">
    <source>
        <dbReference type="ARBA" id="ARBA00004127"/>
    </source>
</evidence>